<dbReference type="AlphaFoldDB" id="A0A2N5UK10"/>
<feature type="compositionally biased region" description="Low complexity" evidence="1">
    <location>
        <begin position="332"/>
        <end position="352"/>
    </location>
</feature>
<reference evidence="2 3" key="1">
    <citation type="submission" date="2017-11" db="EMBL/GenBank/DDBJ databases">
        <title>De novo assembly and phasing of dikaryotic genomes from two isolates of Puccinia coronata f. sp. avenae, the causal agent of oat crown rust.</title>
        <authorList>
            <person name="Miller M.E."/>
            <person name="Zhang Y."/>
            <person name="Omidvar V."/>
            <person name="Sperschneider J."/>
            <person name="Schwessinger B."/>
            <person name="Raley C."/>
            <person name="Palmer J.M."/>
            <person name="Garnica D."/>
            <person name="Upadhyaya N."/>
            <person name="Rathjen J."/>
            <person name="Taylor J.M."/>
            <person name="Park R.F."/>
            <person name="Dodds P.N."/>
            <person name="Hirsch C.D."/>
            <person name="Kianian S.F."/>
            <person name="Figueroa M."/>
        </authorList>
    </citation>
    <scope>NUCLEOTIDE SEQUENCE [LARGE SCALE GENOMIC DNA]</scope>
    <source>
        <strain evidence="2">12SD80</strain>
    </source>
</reference>
<feature type="compositionally biased region" description="Basic and acidic residues" evidence="1">
    <location>
        <begin position="11"/>
        <end position="27"/>
    </location>
</feature>
<evidence type="ECO:0000313" key="2">
    <source>
        <dbReference type="EMBL" id="PLW38093.1"/>
    </source>
</evidence>
<feature type="compositionally biased region" description="Polar residues" evidence="1">
    <location>
        <begin position="28"/>
        <end position="38"/>
    </location>
</feature>
<dbReference type="EMBL" id="PGCI01000133">
    <property type="protein sequence ID" value="PLW38093.1"/>
    <property type="molecule type" value="Genomic_DNA"/>
</dbReference>
<feature type="region of interest" description="Disordered" evidence="1">
    <location>
        <begin position="323"/>
        <end position="367"/>
    </location>
</feature>
<comment type="caution">
    <text evidence="2">The sequence shown here is derived from an EMBL/GenBank/DDBJ whole genome shotgun (WGS) entry which is preliminary data.</text>
</comment>
<evidence type="ECO:0000313" key="3">
    <source>
        <dbReference type="Proteomes" id="UP000235392"/>
    </source>
</evidence>
<feature type="region of interest" description="Disordered" evidence="1">
    <location>
        <begin position="1"/>
        <end position="38"/>
    </location>
</feature>
<evidence type="ECO:0000256" key="1">
    <source>
        <dbReference type="SAM" id="MobiDB-lite"/>
    </source>
</evidence>
<accession>A0A2N5UK10</accession>
<sequence length="367" mass="41391">MPSIHGLGHLSPDREQQHSKPVQEHQSSEGYQRLPISTSDSPESYIVTRPFLQNYEKSIFQSLLQLAATKPMLPMDLRELLVDGHLKPSGLFCVHWTKPSCFAARNRKLLVGIIQRRSAKFDSAVFHQTTPLFSWFKPLVYPSPSSLLTELLVLYITVAHSRSKKDLFLEGLPRATYLEERKKLPDSLSNQQIASVYSSMFANDETQILDDLPRILDLGPLNRSANQEHIFEYLLIKRHKAPVTSVEVLTSANLAVQPMKRNNKPLPETSCESSYHTLSSKLDWTKQSPPPQPVNSIAFSALNFASHEAPLYTSIIWIPNRNQADNQPQTRSPNEQSKPQPSSPSGVQQPFQRLQTSETPPLRVIAA</sequence>
<organism evidence="2 3">
    <name type="scientific">Puccinia coronata f. sp. avenae</name>
    <dbReference type="NCBI Taxonomy" id="200324"/>
    <lineage>
        <taxon>Eukaryota</taxon>
        <taxon>Fungi</taxon>
        <taxon>Dikarya</taxon>
        <taxon>Basidiomycota</taxon>
        <taxon>Pucciniomycotina</taxon>
        <taxon>Pucciniomycetes</taxon>
        <taxon>Pucciniales</taxon>
        <taxon>Pucciniaceae</taxon>
        <taxon>Puccinia</taxon>
    </lineage>
</organism>
<proteinExistence type="predicted"/>
<protein>
    <submittedName>
        <fullName evidence="2">Uncharacterized protein</fullName>
    </submittedName>
</protein>
<name>A0A2N5UK10_9BASI</name>
<dbReference type="Proteomes" id="UP000235392">
    <property type="component" value="Unassembled WGS sequence"/>
</dbReference>
<gene>
    <name evidence="2" type="ORF">PCASD_11813</name>
</gene>